<evidence type="ECO:0000313" key="1">
    <source>
        <dbReference type="EMBL" id="PPQ87431.1"/>
    </source>
</evidence>
<keyword evidence="2" id="KW-1185">Reference proteome</keyword>
<dbReference type="AlphaFoldDB" id="A0A409X9N7"/>
<reference evidence="1 2" key="1">
    <citation type="journal article" date="2018" name="Evol. Lett.">
        <title>Horizontal gene cluster transfer increased hallucinogenic mushroom diversity.</title>
        <authorList>
            <person name="Reynolds H.T."/>
            <person name="Vijayakumar V."/>
            <person name="Gluck-Thaler E."/>
            <person name="Korotkin H.B."/>
            <person name="Matheny P.B."/>
            <person name="Slot J.C."/>
        </authorList>
    </citation>
    <scope>NUCLEOTIDE SEQUENCE [LARGE SCALE GENOMIC DNA]</scope>
    <source>
        <strain evidence="1 2">2631</strain>
    </source>
</reference>
<proteinExistence type="predicted"/>
<comment type="caution">
    <text evidence="1">The sequence shown here is derived from an EMBL/GenBank/DDBJ whole genome shotgun (WGS) entry which is preliminary data.</text>
</comment>
<dbReference type="Proteomes" id="UP000283269">
    <property type="component" value="Unassembled WGS sequence"/>
</dbReference>
<organism evidence="1 2">
    <name type="scientific">Psilocybe cyanescens</name>
    <dbReference type="NCBI Taxonomy" id="93625"/>
    <lineage>
        <taxon>Eukaryota</taxon>
        <taxon>Fungi</taxon>
        <taxon>Dikarya</taxon>
        <taxon>Basidiomycota</taxon>
        <taxon>Agaricomycotina</taxon>
        <taxon>Agaricomycetes</taxon>
        <taxon>Agaricomycetidae</taxon>
        <taxon>Agaricales</taxon>
        <taxon>Agaricineae</taxon>
        <taxon>Strophariaceae</taxon>
        <taxon>Psilocybe</taxon>
    </lineage>
</organism>
<accession>A0A409X9N7</accession>
<evidence type="ECO:0000313" key="2">
    <source>
        <dbReference type="Proteomes" id="UP000283269"/>
    </source>
</evidence>
<protein>
    <submittedName>
        <fullName evidence="1">Uncharacterized protein</fullName>
    </submittedName>
</protein>
<dbReference type="InParanoid" id="A0A409X9N7"/>
<gene>
    <name evidence="1" type="ORF">CVT25_008166</name>
</gene>
<dbReference type="EMBL" id="NHYD01002282">
    <property type="protein sequence ID" value="PPQ87431.1"/>
    <property type="molecule type" value="Genomic_DNA"/>
</dbReference>
<sequence>MAIFEAIKIQVVCEHVSEDEGYMKIVKTQLTAPQLKKANLYSSVRFKPGRMEPAKREGLYLGYGQLATTEAQRMTGMMFCR</sequence>
<name>A0A409X9N7_PSICY</name>